<feature type="domain" description="Methyltransferase type 11" evidence="1">
    <location>
        <begin position="27"/>
        <end position="130"/>
    </location>
</feature>
<comment type="caution">
    <text evidence="2">The sequence shown here is derived from an EMBL/GenBank/DDBJ whole genome shotgun (WGS) entry which is preliminary data.</text>
</comment>
<gene>
    <name evidence="2" type="ORF">A3D53_00065</name>
</gene>
<dbReference type="Pfam" id="PF08241">
    <property type="entry name" value="Methyltransf_11"/>
    <property type="match status" value="1"/>
</dbReference>
<organism evidence="2 3">
    <name type="scientific">Candidatus Magasanikbacteria bacterium RIFCSPHIGHO2_02_FULL_45_10</name>
    <dbReference type="NCBI Taxonomy" id="1798679"/>
    <lineage>
        <taxon>Bacteria</taxon>
        <taxon>Candidatus Magasanikiibacteriota</taxon>
    </lineage>
</organism>
<evidence type="ECO:0000313" key="2">
    <source>
        <dbReference type="EMBL" id="OGH68826.1"/>
    </source>
</evidence>
<proteinExistence type="predicted"/>
<dbReference type="InterPro" id="IPR029063">
    <property type="entry name" value="SAM-dependent_MTases_sf"/>
</dbReference>
<evidence type="ECO:0000259" key="1">
    <source>
        <dbReference type="Pfam" id="PF08241"/>
    </source>
</evidence>
<accession>A0A1F6MB19</accession>
<dbReference type="SUPFAM" id="SSF53335">
    <property type="entry name" value="S-adenosyl-L-methionine-dependent methyltransferases"/>
    <property type="match status" value="1"/>
</dbReference>
<dbReference type="AlphaFoldDB" id="A0A1F6MB19"/>
<reference evidence="2 3" key="1">
    <citation type="journal article" date="2016" name="Nat. Commun.">
        <title>Thousands of microbial genomes shed light on interconnected biogeochemical processes in an aquifer system.</title>
        <authorList>
            <person name="Anantharaman K."/>
            <person name="Brown C.T."/>
            <person name="Hug L.A."/>
            <person name="Sharon I."/>
            <person name="Castelle C.J."/>
            <person name="Probst A.J."/>
            <person name="Thomas B.C."/>
            <person name="Singh A."/>
            <person name="Wilkins M.J."/>
            <person name="Karaoz U."/>
            <person name="Brodie E.L."/>
            <person name="Williams K.H."/>
            <person name="Hubbard S.S."/>
            <person name="Banfield J.F."/>
        </authorList>
    </citation>
    <scope>NUCLEOTIDE SEQUENCE [LARGE SCALE GENOMIC DNA]</scope>
</reference>
<dbReference type="CDD" id="cd02440">
    <property type="entry name" value="AdoMet_MTases"/>
    <property type="match status" value="1"/>
</dbReference>
<dbReference type="Proteomes" id="UP000176413">
    <property type="component" value="Unassembled WGS sequence"/>
</dbReference>
<sequence>MTSGTALIDPRIVLEKMHLGVGMRVADFGCGRTGQFIFLASKMVGNKGIVYAVDIIKDVLEDIKSRVKVEANHHNIQPVWSDIEKCGRTPIPEKSLHAVILTNVIFLVKDKLSVLHEAARLTQAGGFVVVVDWSKQLGPLGPTGELIVKPETVIELAKQADLALVEQVMLNNNHYCLLFKK</sequence>
<dbReference type="InterPro" id="IPR013216">
    <property type="entry name" value="Methyltransf_11"/>
</dbReference>
<dbReference type="EMBL" id="MFQA01000028">
    <property type="protein sequence ID" value="OGH68826.1"/>
    <property type="molecule type" value="Genomic_DNA"/>
</dbReference>
<evidence type="ECO:0000313" key="3">
    <source>
        <dbReference type="Proteomes" id="UP000176413"/>
    </source>
</evidence>
<protein>
    <recommendedName>
        <fullName evidence="1">Methyltransferase type 11 domain-containing protein</fullName>
    </recommendedName>
</protein>
<dbReference type="Gene3D" id="3.40.50.150">
    <property type="entry name" value="Vaccinia Virus protein VP39"/>
    <property type="match status" value="1"/>
</dbReference>
<name>A0A1F6MB19_9BACT</name>